<proteinExistence type="predicted"/>
<dbReference type="AlphaFoldDB" id="A0A0A9EDZ0"/>
<accession>A0A0A9EDZ0</accession>
<reference evidence="1" key="1">
    <citation type="submission" date="2014-09" db="EMBL/GenBank/DDBJ databases">
        <authorList>
            <person name="Magalhaes I.L.F."/>
            <person name="Oliveira U."/>
            <person name="Santos F.R."/>
            <person name="Vidigal T.H.D.A."/>
            <person name="Brescovit A.D."/>
            <person name="Santos A.J."/>
        </authorList>
    </citation>
    <scope>NUCLEOTIDE SEQUENCE</scope>
    <source>
        <tissue evidence="1">Shoot tissue taken approximately 20 cm above the soil surface</tissue>
    </source>
</reference>
<protein>
    <submittedName>
        <fullName evidence="1">Uncharacterized protein</fullName>
    </submittedName>
</protein>
<reference evidence="1" key="2">
    <citation type="journal article" date="2015" name="Data Brief">
        <title>Shoot transcriptome of the giant reed, Arundo donax.</title>
        <authorList>
            <person name="Barrero R.A."/>
            <person name="Guerrero F.D."/>
            <person name="Moolhuijzen P."/>
            <person name="Goolsby J.A."/>
            <person name="Tidwell J."/>
            <person name="Bellgard S.E."/>
            <person name="Bellgard M.I."/>
        </authorList>
    </citation>
    <scope>NUCLEOTIDE SEQUENCE</scope>
    <source>
        <tissue evidence="1">Shoot tissue taken approximately 20 cm above the soil surface</tissue>
    </source>
</reference>
<sequence length="109" mass="11916">MSSAASKYSFAIVRPERLNPSLLTTEAPTVQSSLSSTRATCFCLLFLKPSDEFSLEALLMTCSLPWEELDCLARLRFPFPAVTPVVAVVPNSWSCSSLYCCSVSSPRSL</sequence>
<dbReference type="EMBL" id="GBRH01199614">
    <property type="protein sequence ID" value="JAD98281.1"/>
    <property type="molecule type" value="Transcribed_RNA"/>
</dbReference>
<evidence type="ECO:0000313" key="1">
    <source>
        <dbReference type="EMBL" id="JAD98281.1"/>
    </source>
</evidence>
<organism evidence="1">
    <name type="scientific">Arundo donax</name>
    <name type="common">Giant reed</name>
    <name type="synonym">Donax arundinaceus</name>
    <dbReference type="NCBI Taxonomy" id="35708"/>
    <lineage>
        <taxon>Eukaryota</taxon>
        <taxon>Viridiplantae</taxon>
        <taxon>Streptophyta</taxon>
        <taxon>Embryophyta</taxon>
        <taxon>Tracheophyta</taxon>
        <taxon>Spermatophyta</taxon>
        <taxon>Magnoliopsida</taxon>
        <taxon>Liliopsida</taxon>
        <taxon>Poales</taxon>
        <taxon>Poaceae</taxon>
        <taxon>PACMAD clade</taxon>
        <taxon>Arundinoideae</taxon>
        <taxon>Arundineae</taxon>
        <taxon>Arundo</taxon>
    </lineage>
</organism>
<name>A0A0A9EDZ0_ARUDO</name>